<evidence type="ECO:0000256" key="4">
    <source>
        <dbReference type="ARBA" id="ARBA00023239"/>
    </source>
</evidence>
<dbReference type="Proteomes" id="UP000193391">
    <property type="component" value="Unassembled WGS sequence"/>
</dbReference>
<protein>
    <recommendedName>
        <fullName evidence="5">CENP-V/GFA domain-containing protein</fullName>
    </recommendedName>
</protein>
<dbReference type="RefSeq" id="WP_085580656.1">
    <property type="nucleotide sequence ID" value="NZ_JFKA01000002.1"/>
</dbReference>
<evidence type="ECO:0000313" key="6">
    <source>
        <dbReference type="EMBL" id="OSQ39637.1"/>
    </source>
</evidence>
<dbReference type="PROSITE" id="PS51891">
    <property type="entry name" value="CENP_V_GFA"/>
    <property type="match status" value="1"/>
</dbReference>
<gene>
    <name evidence="6" type="ORF">TMES_06510</name>
</gene>
<keyword evidence="3" id="KW-0862">Zinc</keyword>
<dbReference type="PANTHER" id="PTHR33337">
    <property type="entry name" value="GFA DOMAIN-CONTAINING PROTEIN"/>
    <property type="match status" value="1"/>
</dbReference>
<keyword evidence="7" id="KW-1185">Reference proteome</keyword>
<dbReference type="OrthoDB" id="9807246at2"/>
<evidence type="ECO:0000259" key="5">
    <source>
        <dbReference type="PROSITE" id="PS51891"/>
    </source>
</evidence>
<feature type="domain" description="CENP-V/GFA" evidence="5">
    <location>
        <begin position="12"/>
        <end position="119"/>
    </location>
</feature>
<evidence type="ECO:0000313" key="7">
    <source>
        <dbReference type="Proteomes" id="UP000193391"/>
    </source>
</evidence>
<keyword evidence="2" id="KW-0479">Metal-binding</keyword>
<accession>A0A1Y2L385</accession>
<sequence length="148" mass="15789">MAEISPDDAAAITGGCQCGAVRYLVKAAPVKTCICHCRECRQQAASAFGISVLVHGCDIELMQGTVKTWSRPTDGGAVLPCHFCPDCDTRLFHGTPGERDVVSVKGGSFDVVPDLARVDHIWAKRKLPGVIIPDGVKTYPGEPDKNLV</sequence>
<comment type="caution">
    <text evidence="6">The sequence shown here is derived from an EMBL/GenBank/DDBJ whole genome shotgun (WGS) entry which is preliminary data.</text>
</comment>
<dbReference type="GO" id="GO:0046872">
    <property type="term" value="F:metal ion binding"/>
    <property type="evidence" value="ECO:0007669"/>
    <property type="project" value="UniProtKB-KW"/>
</dbReference>
<dbReference type="GO" id="GO:0016846">
    <property type="term" value="F:carbon-sulfur lyase activity"/>
    <property type="evidence" value="ECO:0007669"/>
    <property type="project" value="InterPro"/>
</dbReference>
<dbReference type="STRING" id="1293891.TMES_06510"/>
<dbReference type="AlphaFoldDB" id="A0A1Y2L385"/>
<keyword evidence="4" id="KW-0456">Lyase</keyword>
<proteinExistence type="inferred from homology"/>
<organism evidence="6 7">
    <name type="scientific">Thalassospira mesophila</name>
    <dbReference type="NCBI Taxonomy" id="1293891"/>
    <lineage>
        <taxon>Bacteria</taxon>
        <taxon>Pseudomonadati</taxon>
        <taxon>Pseudomonadota</taxon>
        <taxon>Alphaproteobacteria</taxon>
        <taxon>Rhodospirillales</taxon>
        <taxon>Thalassospiraceae</taxon>
        <taxon>Thalassospira</taxon>
    </lineage>
</organism>
<reference evidence="6 7" key="1">
    <citation type="submission" date="2014-03" db="EMBL/GenBank/DDBJ databases">
        <title>The draft genome sequence of Thalassospira mesophila JCM 18969.</title>
        <authorList>
            <person name="Lai Q."/>
            <person name="Shao Z."/>
        </authorList>
    </citation>
    <scope>NUCLEOTIDE SEQUENCE [LARGE SCALE GENOMIC DNA]</scope>
    <source>
        <strain evidence="6 7">JCM 18969</strain>
    </source>
</reference>
<dbReference type="Gene3D" id="3.90.1590.10">
    <property type="entry name" value="glutathione-dependent formaldehyde- activating enzyme (gfa)"/>
    <property type="match status" value="1"/>
</dbReference>
<dbReference type="InterPro" id="IPR011057">
    <property type="entry name" value="Mss4-like_sf"/>
</dbReference>
<dbReference type="EMBL" id="JFKA01000002">
    <property type="protein sequence ID" value="OSQ39637.1"/>
    <property type="molecule type" value="Genomic_DNA"/>
</dbReference>
<comment type="similarity">
    <text evidence="1">Belongs to the Gfa family.</text>
</comment>
<name>A0A1Y2L385_9PROT</name>
<evidence type="ECO:0000256" key="2">
    <source>
        <dbReference type="ARBA" id="ARBA00022723"/>
    </source>
</evidence>
<dbReference type="PANTHER" id="PTHR33337:SF3">
    <property type="entry name" value="CENP-V_GFA DOMAIN-CONTAINING PROTEIN"/>
    <property type="match status" value="1"/>
</dbReference>
<dbReference type="InterPro" id="IPR006913">
    <property type="entry name" value="CENP-V/GFA"/>
</dbReference>
<dbReference type="SUPFAM" id="SSF51316">
    <property type="entry name" value="Mss4-like"/>
    <property type="match status" value="1"/>
</dbReference>
<evidence type="ECO:0000256" key="1">
    <source>
        <dbReference type="ARBA" id="ARBA00005495"/>
    </source>
</evidence>
<dbReference type="Pfam" id="PF04828">
    <property type="entry name" value="GFA"/>
    <property type="match status" value="1"/>
</dbReference>
<evidence type="ECO:0000256" key="3">
    <source>
        <dbReference type="ARBA" id="ARBA00022833"/>
    </source>
</evidence>